<proteinExistence type="predicted"/>
<comment type="caution">
    <text evidence="1">The sequence shown here is derived from an EMBL/GenBank/DDBJ whole genome shotgun (WGS) entry which is preliminary data.</text>
</comment>
<reference evidence="1" key="1">
    <citation type="submission" date="2019-09" db="EMBL/GenBank/DDBJ databases">
        <title>Draft genome sequences of 48 bacterial type strains from the CCUG.</title>
        <authorList>
            <person name="Tunovic T."/>
            <person name="Pineiro-Iglesias B."/>
            <person name="Unosson C."/>
            <person name="Inganas E."/>
            <person name="Ohlen M."/>
            <person name="Cardew S."/>
            <person name="Jensie-Markopoulos S."/>
            <person name="Salva-Serra F."/>
            <person name="Jaen-Luchoro D."/>
            <person name="Karlsson R."/>
            <person name="Svensson-Stadler L."/>
            <person name="Chun J."/>
            <person name="Moore E."/>
        </authorList>
    </citation>
    <scope>NUCLEOTIDE SEQUENCE</scope>
    <source>
        <strain evidence="1">CCUG 50899</strain>
    </source>
</reference>
<gene>
    <name evidence="1" type="ORF">F7Q93_15260</name>
</gene>
<sequence>MRISAKKAYKLILTAVHVDGTLIEPFTAKDIRRIISGWHYTDHFSFLASNCDGKQLDNKVLFIRVGRGSYRLPTRLTSAETD</sequence>
<accession>A0A643F0B1</accession>
<name>A0A643F0B1_9HYPH</name>
<dbReference type="EMBL" id="VZPE01000006">
    <property type="protein sequence ID" value="KAB0570596.1"/>
    <property type="molecule type" value="Genomic_DNA"/>
</dbReference>
<protein>
    <submittedName>
        <fullName evidence="1">Uncharacterized protein</fullName>
    </submittedName>
</protein>
<organism evidence="1">
    <name type="scientific">Brucella pituitosa</name>
    <dbReference type="NCBI Taxonomy" id="571256"/>
    <lineage>
        <taxon>Bacteria</taxon>
        <taxon>Pseudomonadati</taxon>
        <taxon>Pseudomonadota</taxon>
        <taxon>Alphaproteobacteria</taxon>
        <taxon>Hyphomicrobiales</taxon>
        <taxon>Brucellaceae</taxon>
        <taxon>Brucella/Ochrobactrum group</taxon>
        <taxon>Brucella</taxon>
    </lineage>
</organism>
<dbReference type="AlphaFoldDB" id="A0A643F0B1"/>
<evidence type="ECO:0000313" key="1">
    <source>
        <dbReference type="EMBL" id="KAB0570596.1"/>
    </source>
</evidence>